<evidence type="ECO:0000259" key="4">
    <source>
        <dbReference type="PROSITE" id="PS51677"/>
    </source>
</evidence>
<comment type="subcellular location">
    <subcellularLocation>
        <location evidence="1">Secreted</location>
    </subcellularLocation>
</comment>
<proteinExistence type="predicted"/>
<evidence type="ECO:0000256" key="3">
    <source>
        <dbReference type="SAM" id="MobiDB-lite"/>
    </source>
</evidence>
<evidence type="ECO:0000256" key="2">
    <source>
        <dbReference type="ARBA" id="ARBA00022729"/>
    </source>
</evidence>
<evidence type="ECO:0000313" key="5">
    <source>
        <dbReference type="EMBL" id="MBO2442170.1"/>
    </source>
</evidence>
<sequence>MPLLHKIAGVVVVCAVILGLTLPGERRGRGEGAAAAQAGATARAARDDRPAEAAKPSGPPPPGEAAASPSASASAPEPVRLAAATPAAVQAKADELGQIPVLMYHRIMVKPQQSLDRSTTELHDELTRLAKDGYVPITAAQFVSGRIDVPAGRHPVVLTFDDSTPGHFGLDPQGNPKPDTAVGVIEQVARENPGFRPTATFYLNKDLFGMSGVQAAAGLKWLTQHGYEVANHTLSHPDLSHLSEDQVHKEIGGMEDEIVKLTGVHTTTFAYPFGVAPRKPAWAERKDGSYAFQGIFLAGWRPSVSPFDAKFDRWAIDRVRSEGKIKEDDCKQFCSTAWLDYLDKHPDERYTSDGDPNTVTFPNMLEDRLGKPYRAWARVY</sequence>
<name>A0ABS3R7L2_9ACTN</name>
<keyword evidence="6" id="KW-1185">Reference proteome</keyword>
<dbReference type="SUPFAM" id="SSF88713">
    <property type="entry name" value="Glycoside hydrolase/deacetylase"/>
    <property type="match status" value="1"/>
</dbReference>
<feature type="domain" description="NodB homology" evidence="4">
    <location>
        <begin position="154"/>
        <end position="380"/>
    </location>
</feature>
<dbReference type="InterPro" id="IPR002509">
    <property type="entry name" value="NODB_dom"/>
</dbReference>
<dbReference type="InterPro" id="IPR011330">
    <property type="entry name" value="Glyco_hydro/deAcase_b/a-brl"/>
</dbReference>
<dbReference type="Gene3D" id="3.20.20.370">
    <property type="entry name" value="Glycoside hydrolase/deacetylase"/>
    <property type="match status" value="1"/>
</dbReference>
<dbReference type="PANTHER" id="PTHR34216:SF3">
    <property type="entry name" value="POLY-BETA-1,6-N-ACETYL-D-GLUCOSAMINE N-DEACETYLASE"/>
    <property type="match status" value="1"/>
</dbReference>
<feature type="region of interest" description="Disordered" evidence="3">
    <location>
        <begin position="26"/>
        <end position="78"/>
    </location>
</feature>
<dbReference type="EMBL" id="JAGEOK010000024">
    <property type="protein sequence ID" value="MBO2442170.1"/>
    <property type="molecule type" value="Genomic_DNA"/>
</dbReference>
<dbReference type="InterPro" id="IPR051398">
    <property type="entry name" value="Polysacch_Deacetylase"/>
</dbReference>
<evidence type="ECO:0000313" key="6">
    <source>
        <dbReference type="Proteomes" id="UP000666915"/>
    </source>
</evidence>
<feature type="compositionally biased region" description="Low complexity" evidence="3">
    <location>
        <begin position="32"/>
        <end position="43"/>
    </location>
</feature>
<feature type="compositionally biased region" description="Low complexity" evidence="3">
    <location>
        <begin position="64"/>
        <end position="78"/>
    </location>
</feature>
<dbReference type="Proteomes" id="UP000666915">
    <property type="component" value="Unassembled WGS sequence"/>
</dbReference>
<protein>
    <submittedName>
        <fullName evidence="5">Polysaccharide deacetylase family protein</fullName>
    </submittedName>
</protein>
<evidence type="ECO:0000256" key="1">
    <source>
        <dbReference type="ARBA" id="ARBA00004613"/>
    </source>
</evidence>
<dbReference type="PANTHER" id="PTHR34216">
    <property type="match status" value="1"/>
</dbReference>
<accession>A0ABS3R7L2</accession>
<dbReference type="PROSITE" id="PS51677">
    <property type="entry name" value="NODB"/>
    <property type="match status" value="1"/>
</dbReference>
<keyword evidence="2" id="KW-0732">Signal</keyword>
<organism evidence="5 6">
    <name type="scientific">Actinomadura nitritigenes</name>
    <dbReference type="NCBI Taxonomy" id="134602"/>
    <lineage>
        <taxon>Bacteria</taxon>
        <taxon>Bacillati</taxon>
        <taxon>Actinomycetota</taxon>
        <taxon>Actinomycetes</taxon>
        <taxon>Streptosporangiales</taxon>
        <taxon>Thermomonosporaceae</taxon>
        <taxon>Actinomadura</taxon>
    </lineage>
</organism>
<reference evidence="5 6" key="1">
    <citation type="submission" date="2021-03" db="EMBL/GenBank/DDBJ databases">
        <authorList>
            <person name="Kanchanasin P."/>
            <person name="Saeng-In P."/>
            <person name="Phongsopitanun W."/>
            <person name="Yuki M."/>
            <person name="Kudo T."/>
            <person name="Ohkuma M."/>
            <person name="Tanasupawat S."/>
        </authorList>
    </citation>
    <scope>NUCLEOTIDE SEQUENCE [LARGE SCALE GENOMIC DNA]</scope>
    <source>
        <strain evidence="5 6">L46</strain>
    </source>
</reference>
<dbReference type="Pfam" id="PF01522">
    <property type="entry name" value="Polysacc_deac_1"/>
    <property type="match status" value="1"/>
</dbReference>
<comment type="caution">
    <text evidence="5">The sequence shown here is derived from an EMBL/GenBank/DDBJ whole genome shotgun (WGS) entry which is preliminary data.</text>
</comment>
<gene>
    <name evidence="5" type="ORF">J4557_32060</name>
</gene>